<organism evidence="1 2">
    <name type="scientific">Paracoccus sulfuroxidans</name>
    <dbReference type="NCBI Taxonomy" id="384678"/>
    <lineage>
        <taxon>Bacteria</taxon>
        <taxon>Pseudomonadati</taxon>
        <taxon>Pseudomonadota</taxon>
        <taxon>Alphaproteobacteria</taxon>
        <taxon>Rhodobacterales</taxon>
        <taxon>Paracoccaceae</taxon>
        <taxon>Paracoccus</taxon>
    </lineage>
</organism>
<name>A0A562NS55_9RHOB</name>
<protein>
    <submittedName>
        <fullName evidence="1">Uncharacterized protein</fullName>
    </submittedName>
</protein>
<keyword evidence="2" id="KW-1185">Reference proteome</keyword>
<evidence type="ECO:0000313" key="1">
    <source>
        <dbReference type="EMBL" id="TWI34953.1"/>
    </source>
</evidence>
<reference evidence="1 2" key="1">
    <citation type="journal article" date="2015" name="Stand. Genomic Sci.">
        <title>Genomic Encyclopedia of Bacterial and Archaeal Type Strains, Phase III: the genomes of soil and plant-associated and newly described type strains.</title>
        <authorList>
            <person name="Whitman W.B."/>
            <person name="Woyke T."/>
            <person name="Klenk H.P."/>
            <person name="Zhou Y."/>
            <person name="Lilburn T.G."/>
            <person name="Beck B.J."/>
            <person name="De Vos P."/>
            <person name="Vandamme P."/>
            <person name="Eisen J.A."/>
            <person name="Garrity G."/>
            <person name="Hugenholtz P."/>
            <person name="Kyrpides N.C."/>
        </authorList>
    </citation>
    <scope>NUCLEOTIDE SEQUENCE [LARGE SCALE GENOMIC DNA]</scope>
    <source>
        <strain evidence="1 2">CGMCC 1.5364</strain>
    </source>
</reference>
<dbReference type="EMBL" id="VLKU01000004">
    <property type="protein sequence ID" value="TWI34953.1"/>
    <property type="molecule type" value="Genomic_DNA"/>
</dbReference>
<evidence type="ECO:0000313" key="2">
    <source>
        <dbReference type="Proteomes" id="UP000316225"/>
    </source>
</evidence>
<accession>A0A562NS55</accession>
<proteinExistence type="predicted"/>
<comment type="caution">
    <text evidence="1">The sequence shown here is derived from an EMBL/GenBank/DDBJ whole genome shotgun (WGS) entry which is preliminary data.</text>
</comment>
<dbReference type="AlphaFoldDB" id="A0A562NS55"/>
<dbReference type="OrthoDB" id="7774826at2"/>
<sequence length="139" mass="14956">MFVDGIRLQLAASAPADGDGPLLPLRRMAGRTTLLLGIALALTACGRAPTEDILRGGVPARTNLHEATRLPQQAVRTVNRNDAGWRLIYHPERAPNGADQHAASALCGLERKRPVRIEVQPLAEPFDDPGARKIDIICA</sequence>
<dbReference type="RefSeq" id="WP_145397164.1">
    <property type="nucleotide sequence ID" value="NZ_VLKU01000004.1"/>
</dbReference>
<gene>
    <name evidence="1" type="ORF">IQ24_01462</name>
</gene>
<dbReference type="Proteomes" id="UP000316225">
    <property type="component" value="Unassembled WGS sequence"/>
</dbReference>